<dbReference type="PANTHER" id="PTHR12526:SF510">
    <property type="entry name" value="D-INOSITOL 3-PHOSPHATE GLYCOSYLTRANSFERASE"/>
    <property type="match status" value="1"/>
</dbReference>
<reference evidence="5" key="1">
    <citation type="thesis" date="2020" institute="Technische Universitat Dresden" country="Dresden, Germany">
        <title>The Agarolytic System of Microbulbifer elongatus PORT2, Isolated from Batu Karas, Pangandaran West Java Indonesia.</title>
        <authorList>
            <person name="Anggraeni S.R."/>
        </authorList>
    </citation>
    <scope>NUCLEOTIDE SEQUENCE</scope>
    <source>
        <strain evidence="5">PORT2</strain>
    </source>
</reference>
<proteinExistence type="predicted"/>
<evidence type="ECO:0000259" key="4">
    <source>
        <dbReference type="Pfam" id="PF13439"/>
    </source>
</evidence>
<comment type="caution">
    <text evidence="5">The sequence shown here is derived from an EMBL/GenBank/DDBJ whole genome shotgun (WGS) entry which is preliminary data.</text>
</comment>
<evidence type="ECO:0000313" key="6">
    <source>
        <dbReference type="Proteomes" id="UP001205566"/>
    </source>
</evidence>
<dbReference type="Gene3D" id="3.40.50.2000">
    <property type="entry name" value="Glycogen Phosphorylase B"/>
    <property type="match status" value="2"/>
</dbReference>
<name>A0ABT1P0L4_9GAMM</name>
<dbReference type="RefSeq" id="WP_255874434.1">
    <property type="nucleotide sequence ID" value="NZ_JACASI010000025.1"/>
</dbReference>
<dbReference type="Pfam" id="PF00534">
    <property type="entry name" value="Glycos_transf_1"/>
    <property type="match status" value="1"/>
</dbReference>
<feature type="domain" description="Glycosyl transferase family 1" evidence="3">
    <location>
        <begin position="162"/>
        <end position="317"/>
    </location>
</feature>
<dbReference type="SUPFAM" id="SSF53756">
    <property type="entry name" value="UDP-Glycosyltransferase/glycogen phosphorylase"/>
    <property type="match status" value="1"/>
</dbReference>
<dbReference type="EMBL" id="JACASI010000025">
    <property type="protein sequence ID" value="MCQ3829626.1"/>
    <property type="molecule type" value="Genomic_DNA"/>
</dbReference>
<sequence length="349" mass="38702">MIQSICHLIASREHGGMEKHVADLSRWQAHNTDAQVAVIAHPRYLPTLDERIQFIPLNTDRSRHHPNLVWRLANLIRRGEYQIVHGHGSKSAQLLAAVQPYTETRQIITRHNVRHPRDKLASAFDARIAISENTVANSKLDWNIIPNGVEVAAEAAEPISQLSLTKEQPTLLVASRLIKARAVDKLIEAVALLPGVRLMVLGEGPEKESLQQQVKSLSKRAPGLADFEQRVAFFSGNGAVSQFMEAADLVVIPAETEGTPYTLIESLLHQTPVLANRAGNAIDYLPEQYLLETAEAEHLAEKIRSALHNPALADDFRALYERAADSFTLDSMAKATWQVYTRLLPEAVA</sequence>
<evidence type="ECO:0000313" key="5">
    <source>
        <dbReference type="EMBL" id="MCQ3829626.1"/>
    </source>
</evidence>
<organism evidence="5 6">
    <name type="scientific">Microbulbifer elongatus</name>
    <dbReference type="NCBI Taxonomy" id="86173"/>
    <lineage>
        <taxon>Bacteria</taxon>
        <taxon>Pseudomonadati</taxon>
        <taxon>Pseudomonadota</taxon>
        <taxon>Gammaproteobacteria</taxon>
        <taxon>Cellvibrionales</taxon>
        <taxon>Microbulbiferaceae</taxon>
        <taxon>Microbulbifer</taxon>
    </lineage>
</organism>
<dbReference type="InterPro" id="IPR028098">
    <property type="entry name" value="Glyco_trans_4-like_N"/>
</dbReference>
<dbReference type="InterPro" id="IPR001296">
    <property type="entry name" value="Glyco_trans_1"/>
</dbReference>
<evidence type="ECO:0000256" key="1">
    <source>
        <dbReference type="ARBA" id="ARBA00022676"/>
    </source>
</evidence>
<dbReference type="Pfam" id="PF13439">
    <property type="entry name" value="Glyco_transf_4"/>
    <property type="match status" value="1"/>
</dbReference>
<accession>A0ABT1P0L4</accession>
<evidence type="ECO:0000259" key="3">
    <source>
        <dbReference type="Pfam" id="PF00534"/>
    </source>
</evidence>
<keyword evidence="1" id="KW-0328">Glycosyltransferase</keyword>
<dbReference type="CDD" id="cd03801">
    <property type="entry name" value="GT4_PimA-like"/>
    <property type="match status" value="1"/>
</dbReference>
<keyword evidence="6" id="KW-1185">Reference proteome</keyword>
<evidence type="ECO:0000256" key="2">
    <source>
        <dbReference type="ARBA" id="ARBA00022679"/>
    </source>
</evidence>
<dbReference type="Proteomes" id="UP001205566">
    <property type="component" value="Unassembled WGS sequence"/>
</dbReference>
<dbReference type="PANTHER" id="PTHR12526">
    <property type="entry name" value="GLYCOSYLTRANSFERASE"/>
    <property type="match status" value="1"/>
</dbReference>
<keyword evidence="2" id="KW-0808">Transferase</keyword>
<protein>
    <submittedName>
        <fullName evidence="5">Glycosyltransferase family 4 protein</fullName>
    </submittedName>
</protein>
<gene>
    <name evidence="5" type="ORF">HXX02_09205</name>
</gene>
<feature type="domain" description="Glycosyltransferase subfamily 4-like N-terminal" evidence="4">
    <location>
        <begin position="15"/>
        <end position="150"/>
    </location>
</feature>